<dbReference type="CDD" id="cd17502">
    <property type="entry name" value="MFS_Azr1_MDR_like"/>
    <property type="match status" value="1"/>
</dbReference>
<dbReference type="PROSITE" id="PS50850">
    <property type="entry name" value="MFS"/>
    <property type="match status" value="1"/>
</dbReference>
<evidence type="ECO:0000256" key="3">
    <source>
        <dbReference type="ARBA" id="ARBA00022989"/>
    </source>
</evidence>
<feature type="transmembrane region" description="Helical" evidence="5">
    <location>
        <begin position="464"/>
        <end position="487"/>
    </location>
</feature>
<comment type="subcellular location">
    <subcellularLocation>
        <location evidence="1">Cell membrane</location>
        <topology evidence="1">Multi-pass membrane protein</topology>
    </subcellularLocation>
</comment>
<feature type="transmembrane region" description="Helical" evidence="5">
    <location>
        <begin position="56"/>
        <end position="74"/>
    </location>
</feature>
<feature type="transmembrane region" description="Helical" evidence="5">
    <location>
        <begin position="187"/>
        <end position="208"/>
    </location>
</feature>
<evidence type="ECO:0000313" key="7">
    <source>
        <dbReference type="EMBL" id="GLV59943.1"/>
    </source>
</evidence>
<keyword evidence="2 5" id="KW-0812">Transmembrane</keyword>
<protein>
    <recommendedName>
        <fullName evidence="6">Major facilitator superfamily (MFS) profile domain-containing protein</fullName>
    </recommendedName>
</protein>
<dbReference type="InterPro" id="IPR011701">
    <property type="entry name" value="MFS"/>
</dbReference>
<keyword evidence="3 5" id="KW-1133">Transmembrane helix</keyword>
<evidence type="ECO:0000256" key="2">
    <source>
        <dbReference type="ARBA" id="ARBA00022692"/>
    </source>
</evidence>
<feature type="transmembrane region" description="Helical" evidence="5">
    <location>
        <begin position="362"/>
        <end position="381"/>
    </location>
</feature>
<dbReference type="PANTHER" id="PTHR23501:SF197">
    <property type="entry name" value="COMD"/>
    <property type="match status" value="1"/>
</dbReference>
<feature type="transmembrane region" description="Helical" evidence="5">
    <location>
        <begin position="86"/>
        <end position="106"/>
    </location>
</feature>
<dbReference type="Proteomes" id="UP001344906">
    <property type="component" value="Unassembled WGS sequence"/>
</dbReference>
<sequence>MKVMTSTVGQGRRLHGLVLSGVLVALLATLFLEALDNTMVGPALPQIIRQFQGTDRYSWVATAYLLTSTITIPIAGKFSDQFGRKWFLLGGAGVFLLGSLLCGAAQDMDQLIAFRALQGLGSGIGITLVATLIGDIFPAQERAKWQASVNIVYALANLLGPGLGGLVTDHGPLLASLVTEGTRWRWIFYLNIPLGLIAITTLLIILPADISERSLQSNGRSVLRNIDVSGALLCGVATTCLLLGLSWGSDRTYAWTSPQVAGILATAIIGLLFFLWVEGHASEPILPLRLFRNAIFAADTLLSLLVYMILLGLSIYLPLFLQEVLGISATDSGVSLSPFLISITIGATLAGWLIAIRKRYQAIVLAGTLLMTLGVFFLMRMTPATTLWTAIIFMLMAGLGIGSIFSVLYLAVQNILPQNQLGVGSAVVRYLGQLGSVLGVAIVGIVFSQSLASSGQKTKTTLTLALQHGFLAIFVFCLLAILAVCFLKDTGSAQPSHQKPEGS</sequence>
<dbReference type="InterPro" id="IPR036259">
    <property type="entry name" value="MFS_trans_sf"/>
</dbReference>
<feature type="transmembrane region" description="Helical" evidence="5">
    <location>
        <begin position="112"/>
        <end position="137"/>
    </location>
</feature>
<reference evidence="7 8" key="1">
    <citation type="submission" date="2023-02" db="EMBL/GenBank/DDBJ databases">
        <title>Dictyobacter halimunensis sp. nov., a new member of the class Ktedonobacteria from forest soil in a geothermal area.</title>
        <authorList>
            <person name="Rachmania M.K."/>
            <person name="Ningsih F."/>
            <person name="Sakai Y."/>
            <person name="Yabe S."/>
            <person name="Yokota A."/>
            <person name="Sjamsuridzal W."/>
        </authorList>
    </citation>
    <scope>NUCLEOTIDE SEQUENCE [LARGE SCALE GENOMIC DNA]</scope>
    <source>
        <strain evidence="7 8">S3.2.2.5</strain>
    </source>
</reference>
<name>A0ABQ6G0D1_9CHLR</name>
<accession>A0ABQ6G0D1</accession>
<keyword evidence="8" id="KW-1185">Reference proteome</keyword>
<comment type="caution">
    <text evidence="7">The sequence shown here is derived from an EMBL/GenBank/DDBJ whole genome shotgun (WGS) entry which is preliminary data.</text>
</comment>
<evidence type="ECO:0000256" key="5">
    <source>
        <dbReference type="SAM" id="Phobius"/>
    </source>
</evidence>
<feature type="transmembrane region" description="Helical" evidence="5">
    <location>
        <begin position="260"/>
        <end position="278"/>
    </location>
</feature>
<dbReference type="Pfam" id="PF07690">
    <property type="entry name" value="MFS_1"/>
    <property type="match status" value="1"/>
</dbReference>
<dbReference type="SUPFAM" id="SSF103473">
    <property type="entry name" value="MFS general substrate transporter"/>
    <property type="match status" value="1"/>
</dbReference>
<gene>
    <name evidence="7" type="ORF">KDH_67670</name>
</gene>
<keyword evidence="4 5" id="KW-0472">Membrane</keyword>
<feature type="transmembrane region" description="Helical" evidence="5">
    <location>
        <begin position="430"/>
        <end position="452"/>
    </location>
</feature>
<evidence type="ECO:0000313" key="8">
    <source>
        <dbReference type="Proteomes" id="UP001344906"/>
    </source>
</evidence>
<dbReference type="Gene3D" id="1.20.1250.20">
    <property type="entry name" value="MFS general substrate transporter like domains"/>
    <property type="match status" value="1"/>
</dbReference>
<evidence type="ECO:0000256" key="4">
    <source>
        <dbReference type="ARBA" id="ARBA00023136"/>
    </source>
</evidence>
<feature type="transmembrane region" description="Helical" evidence="5">
    <location>
        <begin position="228"/>
        <end position="248"/>
    </location>
</feature>
<dbReference type="RefSeq" id="WP_338256850.1">
    <property type="nucleotide sequence ID" value="NZ_BSRI01000002.1"/>
</dbReference>
<dbReference type="EMBL" id="BSRI01000002">
    <property type="protein sequence ID" value="GLV59943.1"/>
    <property type="molecule type" value="Genomic_DNA"/>
</dbReference>
<dbReference type="InterPro" id="IPR020846">
    <property type="entry name" value="MFS_dom"/>
</dbReference>
<proteinExistence type="predicted"/>
<feature type="transmembrane region" description="Helical" evidence="5">
    <location>
        <begin position="149"/>
        <end position="167"/>
    </location>
</feature>
<dbReference type="InterPro" id="IPR005829">
    <property type="entry name" value="Sugar_transporter_CS"/>
</dbReference>
<dbReference type="PANTHER" id="PTHR23501">
    <property type="entry name" value="MAJOR FACILITATOR SUPERFAMILY"/>
    <property type="match status" value="1"/>
</dbReference>
<feature type="transmembrane region" description="Helical" evidence="5">
    <location>
        <begin position="387"/>
        <end position="410"/>
    </location>
</feature>
<feature type="domain" description="Major facilitator superfamily (MFS) profile" evidence="6">
    <location>
        <begin position="22"/>
        <end position="492"/>
    </location>
</feature>
<evidence type="ECO:0000256" key="1">
    <source>
        <dbReference type="ARBA" id="ARBA00004651"/>
    </source>
</evidence>
<feature type="transmembrane region" description="Helical" evidence="5">
    <location>
        <begin position="290"/>
        <end position="316"/>
    </location>
</feature>
<dbReference type="Gene3D" id="1.20.1720.10">
    <property type="entry name" value="Multidrug resistance protein D"/>
    <property type="match status" value="1"/>
</dbReference>
<dbReference type="PROSITE" id="PS00216">
    <property type="entry name" value="SUGAR_TRANSPORT_1"/>
    <property type="match status" value="1"/>
</dbReference>
<feature type="transmembrane region" description="Helical" evidence="5">
    <location>
        <begin position="336"/>
        <end position="355"/>
    </location>
</feature>
<organism evidence="7 8">
    <name type="scientific">Dictyobacter halimunensis</name>
    <dbReference type="NCBI Taxonomy" id="3026934"/>
    <lineage>
        <taxon>Bacteria</taxon>
        <taxon>Bacillati</taxon>
        <taxon>Chloroflexota</taxon>
        <taxon>Ktedonobacteria</taxon>
        <taxon>Ktedonobacterales</taxon>
        <taxon>Dictyobacteraceae</taxon>
        <taxon>Dictyobacter</taxon>
    </lineage>
</organism>
<evidence type="ECO:0000259" key="6">
    <source>
        <dbReference type="PROSITE" id="PS50850"/>
    </source>
</evidence>